<sequence length="407" mass="46379">MEKISIQNFAGIQEMDFEFKSVNILIGPQGSGKSVTAKLHFFFTSFFQELIGTILKGEDLDLLKDIQEEKFLTFFPRDTWPSDNFKITYSIGEVHFAINKTDNQLQFTYSDYVQAAISKVKAAYEEEADKLNRISKNNTDAERIKELINQHIHESLSNNQFFIPAGRSYFANFQSNIFLLLKTNSSLDPLLIEFGANYEALKRIYKNKSLYPDKADTAFDEIIAEILSGDYIREDNEDYLVHKDKRKVNLSNASSGQQETLPLIIFLWVLHHGTLGGATIYIEEPEAHLFPNAQKAITQLLARVFNDSEHAFQIFVTTHSPYILSSFNNLLEAGRLAELMPDKARDIERIVPYQEQLKSGLLTAYSISNGKIGNLIDQETNLITQTELDNISNDIAIEFGKLLDIEF</sequence>
<comment type="caution">
    <text evidence="2">The sequence shown here is derived from an EMBL/GenBank/DDBJ whole genome shotgun (WGS) entry which is preliminary data.</text>
</comment>
<organism evidence="2 3">
    <name type="scientific">Chitinophaga rhizophila</name>
    <dbReference type="NCBI Taxonomy" id="2866212"/>
    <lineage>
        <taxon>Bacteria</taxon>
        <taxon>Pseudomonadati</taxon>
        <taxon>Bacteroidota</taxon>
        <taxon>Chitinophagia</taxon>
        <taxon>Chitinophagales</taxon>
        <taxon>Chitinophagaceae</taxon>
        <taxon>Chitinophaga</taxon>
    </lineage>
</organism>
<dbReference type="InterPro" id="IPR027417">
    <property type="entry name" value="P-loop_NTPase"/>
</dbReference>
<name>A0ABS7GKH1_9BACT</name>
<keyword evidence="2" id="KW-0547">Nucleotide-binding</keyword>
<dbReference type="EMBL" id="JAICCF010000006">
    <property type="protein sequence ID" value="MBW8688223.1"/>
    <property type="molecule type" value="Genomic_DNA"/>
</dbReference>
<protein>
    <submittedName>
        <fullName evidence="2">ATP-binding protein</fullName>
    </submittedName>
</protein>
<dbReference type="Proteomes" id="UP000812961">
    <property type="component" value="Unassembled WGS sequence"/>
</dbReference>
<proteinExistence type="predicted"/>
<dbReference type="Gene3D" id="3.40.50.300">
    <property type="entry name" value="P-loop containing nucleotide triphosphate hydrolases"/>
    <property type="match status" value="1"/>
</dbReference>
<dbReference type="RefSeq" id="WP_220253542.1">
    <property type="nucleotide sequence ID" value="NZ_JAICCF010000006.1"/>
</dbReference>
<dbReference type="PANTHER" id="PTHR43581">
    <property type="entry name" value="ATP/GTP PHOSPHATASE"/>
    <property type="match status" value="1"/>
</dbReference>
<dbReference type="SUPFAM" id="SSF52540">
    <property type="entry name" value="P-loop containing nucleoside triphosphate hydrolases"/>
    <property type="match status" value="1"/>
</dbReference>
<evidence type="ECO:0000259" key="1">
    <source>
        <dbReference type="Pfam" id="PF13175"/>
    </source>
</evidence>
<dbReference type="GO" id="GO:0005524">
    <property type="term" value="F:ATP binding"/>
    <property type="evidence" value="ECO:0007669"/>
    <property type="project" value="UniProtKB-KW"/>
</dbReference>
<feature type="domain" description="Endonuclease GajA/Old nuclease/RecF-like AAA" evidence="1">
    <location>
        <begin position="2"/>
        <end position="323"/>
    </location>
</feature>
<reference evidence="2 3" key="1">
    <citation type="submission" date="2021-08" db="EMBL/GenBank/DDBJ databases">
        <title>The genome sequence of Chitinophaga sp. B61.</title>
        <authorList>
            <person name="Zhang X."/>
        </authorList>
    </citation>
    <scope>NUCLEOTIDE SEQUENCE [LARGE SCALE GENOMIC DNA]</scope>
    <source>
        <strain evidence="2 3">B61</strain>
    </source>
</reference>
<dbReference type="InterPro" id="IPR051396">
    <property type="entry name" value="Bact_Antivir_Def_Nuclease"/>
</dbReference>
<dbReference type="Pfam" id="PF13175">
    <property type="entry name" value="AAA_15"/>
    <property type="match status" value="1"/>
</dbReference>
<gene>
    <name evidence="2" type="ORF">K1Y79_28060</name>
</gene>
<evidence type="ECO:0000313" key="3">
    <source>
        <dbReference type="Proteomes" id="UP000812961"/>
    </source>
</evidence>
<dbReference type="InterPro" id="IPR041685">
    <property type="entry name" value="AAA_GajA/Old/RecF-like"/>
</dbReference>
<keyword evidence="2" id="KW-0067">ATP-binding</keyword>
<keyword evidence="3" id="KW-1185">Reference proteome</keyword>
<evidence type="ECO:0000313" key="2">
    <source>
        <dbReference type="EMBL" id="MBW8688223.1"/>
    </source>
</evidence>
<accession>A0ABS7GKH1</accession>
<dbReference type="PANTHER" id="PTHR43581:SF2">
    <property type="entry name" value="EXCINUCLEASE ATPASE SUBUNIT"/>
    <property type="match status" value="1"/>
</dbReference>